<dbReference type="Proteomes" id="UP000185746">
    <property type="component" value="Chromosome"/>
</dbReference>
<organism evidence="1 2">
    <name type="scientific">Sporosarcina ureilytica</name>
    <dbReference type="NCBI Taxonomy" id="298596"/>
    <lineage>
        <taxon>Bacteria</taxon>
        <taxon>Bacillati</taxon>
        <taxon>Bacillota</taxon>
        <taxon>Bacilli</taxon>
        <taxon>Bacillales</taxon>
        <taxon>Caryophanaceae</taxon>
        <taxon>Sporosarcina</taxon>
    </lineage>
</organism>
<sequence>MTSKVFLFAHTNNIINDFETNKQINFDEILSPTTPTELQFPVEGYGDTKITRANSEKIDNIIEYDCEHDFKQNKVGKVFNHFFEYYFVPSSFKSYYIKNDNLFIINTSTDPAIDFINKLNTQNGSNILTQNVNFEKLLKKLENVNGIWISDIKTQNLSASGLFGDQVDQSTEFDRIKEKGKISYITFTIENMYHRSLSVGVTQNSAIIISNKLDKPGDGIEVAKKIFDTLLKDIVKFENR</sequence>
<gene>
    <name evidence="1" type="ORF">BI350_10385</name>
</gene>
<evidence type="ECO:0000313" key="2">
    <source>
        <dbReference type="Proteomes" id="UP000185746"/>
    </source>
</evidence>
<evidence type="ECO:0000313" key="1">
    <source>
        <dbReference type="EMBL" id="AOV07903.1"/>
    </source>
</evidence>
<dbReference type="AlphaFoldDB" id="A0A1D8JGT4"/>
<dbReference type="KEGG" id="surl:BI350_10385"/>
<protein>
    <submittedName>
        <fullName evidence="1">Uncharacterized protein</fullName>
    </submittedName>
</protein>
<reference evidence="1 2" key="1">
    <citation type="submission" date="2016-09" db="EMBL/GenBank/DDBJ databases">
        <title>Complete genome sequence of the Lysinibacillus sphaericus LMG 22257, a specie of Bacillus with ureolytic activity that can effectively biodeposit calcium carbonate.</title>
        <authorList>
            <person name="Yan W."/>
        </authorList>
    </citation>
    <scope>NUCLEOTIDE SEQUENCE [LARGE SCALE GENOMIC DNA]</scope>
    <source>
        <strain evidence="1 2">LMG 22257</strain>
    </source>
</reference>
<dbReference type="EMBL" id="CP017560">
    <property type="protein sequence ID" value="AOV07903.1"/>
    <property type="molecule type" value="Genomic_DNA"/>
</dbReference>
<proteinExistence type="predicted"/>
<keyword evidence="2" id="KW-1185">Reference proteome</keyword>
<accession>A0A1D8JGT4</accession>
<dbReference type="RefSeq" id="WP_075528049.1">
    <property type="nucleotide sequence ID" value="NZ_CP017560.1"/>
</dbReference>
<name>A0A1D8JGT4_9BACL</name>